<evidence type="ECO:0000256" key="4">
    <source>
        <dbReference type="SAM" id="Phobius"/>
    </source>
</evidence>
<dbReference type="EMBL" id="WMJZ01000007">
    <property type="protein sequence ID" value="MTH45989.1"/>
    <property type="molecule type" value="Genomic_DNA"/>
</dbReference>
<feature type="transmembrane region" description="Helical" evidence="4">
    <location>
        <begin position="46"/>
        <end position="68"/>
    </location>
</feature>
<dbReference type="GO" id="GO:0016998">
    <property type="term" value="P:cell wall macromolecule catabolic process"/>
    <property type="evidence" value="ECO:0007669"/>
    <property type="project" value="InterPro"/>
</dbReference>
<dbReference type="RefSeq" id="WP_155107634.1">
    <property type="nucleotide sequence ID" value="NZ_WMJZ01000007.1"/>
</dbReference>
<reference evidence="5 6" key="1">
    <citation type="submission" date="2019-11" db="EMBL/GenBank/DDBJ databases">
        <title>Escherichia alba sp. nov. isolated from the gut of plastic-eating superworms Zophobas atratus.</title>
        <authorList>
            <person name="Yang Y."/>
        </authorList>
    </citation>
    <scope>NUCLEOTIDE SEQUENCE [LARGE SCALE GENOMIC DNA]</scope>
    <source>
        <strain evidence="6">BIT-B35</strain>
    </source>
</reference>
<dbReference type="GO" id="GO:0009253">
    <property type="term" value="P:peptidoglycan catabolic process"/>
    <property type="evidence" value="ECO:0007669"/>
    <property type="project" value="InterPro"/>
</dbReference>
<evidence type="ECO:0000256" key="2">
    <source>
        <dbReference type="ARBA" id="ARBA00022801"/>
    </source>
</evidence>
<protein>
    <submittedName>
        <fullName evidence="5">Lysozyme</fullName>
    </submittedName>
</protein>
<dbReference type="AlphaFoldDB" id="A0A6L6IHB8"/>
<dbReference type="PANTHER" id="PTHR34135:SF2">
    <property type="entry name" value="LYSOZYME"/>
    <property type="match status" value="1"/>
</dbReference>
<sequence length="279" mass="32236">MARYRIVQMSEVRQEDTGYPLCLNVLACHHVSLLWQEAMLTQGRNIIWLVLALALLAGLTRTAFYQGWIRFNYPSRQVFPIQGIDISHHQQSIDWAQLKQQKIQFAFIKATEGENFKDSAFETNWRGARAQGIITGAYHFFTFCKSGIVQAENFIATVPISPHALPPVLDLEYGGNCAPRQHREIVAEVGAMMAMLETVYQQKVILYATREFYDDHLQNEFNDNPLWIRDIWRQPVLEGARQWIFWQFANRGRLNGVDTFVDLNVFQGSNEQFTALLHP</sequence>
<keyword evidence="2" id="KW-0378">Hydrolase</keyword>
<proteinExistence type="inferred from homology"/>
<organism evidence="5 6">
    <name type="scientific">Intestinirhabdus alba</name>
    <dbReference type="NCBI Taxonomy" id="2899544"/>
    <lineage>
        <taxon>Bacteria</taxon>
        <taxon>Pseudomonadati</taxon>
        <taxon>Pseudomonadota</taxon>
        <taxon>Gammaproteobacteria</taxon>
        <taxon>Enterobacterales</taxon>
        <taxon>Enterobacteriaceae</taxon>
        <taxon>Intestinirhabdus</taxon>
    </lineage>
</organism>
<dbReference type="PROSITE" id="PS51904">
    <property type="entry name" value="GLYCOSYL_HYDROL_F25_2"/>
    <property type="match status" value="1"/>
</dbReference>
<dbReference type="GO" id="GO:0016052">
    <property type="term" value="P:carbohydrate catabolic process"/>
    <property type="evidence" value="ECO:0007669"/>
    <property type="project" value="TreeGrafter"/>
</dbReference>
<keyword evidence="3" id="KW-0326">Glycosidase</keyword>
<dbReference type="Pfam" id="PF01183">
    <property type="entry name" value="Glyco_hydro_25"/>
    <property type="match status" value="1"/>
</dbReference>
<keyword evidence="6" id="KW-1185">Reference proteome</keyword>
<dbReference type="Proteomes" id="UP000477739">
    <property type="component" value="Unassembled WGS sequence"/>
</dbReference>
<evidence type="ECO:0000256" key="3">
    <source>
        <dbReference type="ARBA" id="ARBA00023295"/>
    </source>
</evidence>
<dbReference type="SMART" id="SM00641">
    <property type="entry name" value="Glyco_25"/>
    <property type="match status" value="1"/>
</dbReference>
<dbReference type="InterPro" id="IPR017853">
    <property type="entry name" value="GH"/>
</dbReference>
<evidence type="ECO:0000256" key="1">
    <source>
        <dbReference type="ARBA" id="ARBA00010646"/>
    </source>
</evidence>
<dbReference type="PANTHER" id="PTHR34135">
    <property type="entry name" value="LYSOZYME"/>
    <property type="match status" value="1"/>
</dbReference>
<keyword evidence="4" id="KW-1133">Transmembrane helix</keyword>
<keyword evidence="4" id="KW-0812">Transmembrane</keyword>
<keyword evidence="4" id="KW-0472">Membrane</keyword>
<dbReference type="SUPFAM" id="SSF51445">
    <property type="entry name" value="(Trans)glycosidases"/>
    <property type="match status" value="1"/>
</dbReference>
<dbReference type="InterPro" id="IPR002053">
    <property type="entry name" value="Glyco_hydro_25"/>
</dbReference>
<accession>A0A6L6IHB8</accession>
<dbReference type="OrthoDB" id="9798192at2"/>
<comment type="similarity">
    <text evidence="1">Belongs to the glycosyl hydrolase 25 family.</text>
</comment>
<comment type="caution">
    <text evidence="5">The sequence shown here is derived from an EMBL/GenBank/DDBJ whole genome shotgun (WGS) entry which is preliminary data.</text>
</comment>
<dbReference type="GO" id="GO:0003796">
    <property type="term" value="F:lysozyme activity"/>
    <property type="evidence" value="ECO:0007669"/>
    <property type="project" value="InterPro"/>
</dbReference>
<evidence type="ECO:0000313" key="6">
    <source>
        <dbReference type="Proteomes" id="UP000477739"/>
    </source>
</evidence>
<dbReference type="CDD" id="cd06413">
    <property type="entry name" value="GH25_muramidase_1"/>
    <property type="match status" value="1"/>
</dbReference>
<gene>
    <name evidence="5" type="ORF">GJV78_06905</name>
</gene>
<evidence type="ECO:0000313" key="5">
    <source>
        <dbReference type="EMBL" id="MTH45989.1"/>
    </source>
</evidence>
<dbReference type="Gene3D" id="3.20.20.80">
    <property type="entry name" value="Glycosidases"/>
    <property type="match status" value="1"/>
</dbReference>
<name>A0A6L6IHB8_9ENTR</name>
<dbReference type="InterPro" id="IPR018077">
    <property type="entry name" value="Glyco_hydro_fam25_subgr"/>
</dbReference>